<dbReference type="AlphaFoldDB" id="A0A178HP19"/>
<proteinExistence type="predicted"/>
<keyword evidence="2" id="KW-1185">Reference proteome</keyword>
<dbReference type="EMBL" id="LVVY01000130">
    <property type="protein sequence ID" value="OAM73754.1"/>
    <property type="molecule type" value="Genomic_DNA"/>
</dbReference>
<accession>A0A178HP19</accession>
<gene>
    <name evidence="1" type="ORF">A3840_17320</name>
</gene>
<protein>
    <submittedName>
        <fullName evidence="1">Uncharacterized protein</fullName>
    </submittedName>
</protein>
<reference evidence="1 2" key="1">
    <citation type="submission" date="2016-03" db="EMBL/GenBank/DDBJ databases">
        <title>Genome sequencing of Devosia sp. S37.</title>
        <authorList>
            <person name="Mohd Nor M."/>
        </authorList>
    </citation>
    <scope>NUCLEOTIDE SEQUENCE [LARGE SCALE GENOMIC DNA]</scope>
    <source>
        <strain evidence="1 2">S37</strain>
    </source>
</reference>
<name>A0A178HP19_9HYPH</name>
<dbReference type="Proteomes" id="UP000078389">
    <property type="component" value="Unassembled WGS sequence"/>
</dbReference>
<evidence type="ECO:0000313" key="1">
    <source>
        <dbReference type="EMBL" id="OAM73754.1"/>
    </source>
</evidence>
<dbReference type="STRING" id="1770058.A3840_17320"/>
<organism evidence="1 2">
    <name type="scientific">Devosia elaeis</name>
    <dbReference type="NCBI Taxonomy" id="1770058"/>
    <lineage>
        <taxon>Bacteria</taxon>
        <taxon>Pseudomonadati</taxon>
        <taxon>Pseudomonadota</taxon>
        <taxon>Alphaproteobacteria</taxon>
        <taxon>Hyphomicrobiales</taxon>
        <taxon>Devosiaceae</taxon>
        <taxon>Devosia</taxon>
    </lineage>
</organism>
<comment type="caution">
    <text evidence="1">The sequence shown here is derived from an EMBL/GenBank/DDBJ whole genome shotgun (WGS) entry which is preliminary data.</text>
</comment>
<sequence>MSERVEDLSRRLAEVTDGELDAFLAWLAQHWTVAPHEVTAAEMTPEQIEGWNRCVDSIPAAIALWLEDETRL</sequence>
<dbReference type="RefSeq" id="WP_067459865.1">
    <property type="nucleotide sequence ID" value="NZ_LVVY01000130.1"/>
</dbReference>
<evidence type="ECO:0000313" key="2">
    <source>
        <dbReference type="Proteomes" id="UP000078389"/>
    </source>
</evidence>